<gene>
    <name evidence="2" type="ORF">CSSPTR1EN2_LOCUS20892</name>
</gene>
<reference evidence="2" key="1">
    <citation type="submission" date="2024-02" db="EMBL/GenBank/DDBJ databases">
        <authorList>
            <consortium name="ELIXIR-Norway"/>
            <consortium name="Elixir Norway"/>
        </authorList>
    </citation>
    <scope>NUCLEOTIDE SEQUENCE</scope>
</reference>
<protein>
    <recommendedName>
        <fullName evidence="4">Secreted protein</fullName>
    </recommendedName>
</protein>
<keyword evidence="1" id="KW-0472">Membrane</keyword>
<proteinExistence type="predicted"/>
<feature type="transmembrane region" description="Helical" evidence="1">
    <location>
        <begin position="16"/>
        <end position="33"/>
    </location>
</feature>
<keyword evidence="3" id="KW-1185">Reference proteome</keyword>
<evidence type="ECO:0000256" key="1">
    <source>
        <dbReference type="SAM" id="Phobius"/>
    </source>
</evidence>
<accession>A0ABP0UYT0</accession>
<evidence type="ECO:0008006" key="4">
    <source>
        <dbReference type="Google" id="ProtNLM"/>
    </source>
</evidence>
<dbReference type="EMBL" id="OZ019899">
    <property type="protein sequence ID" value="CAK9231713.1"/>
    <property type="molecule type" value="Genomic_DNA"/>
</dbReference>
<evidence type="ECO:0000313" key="2">
    <source>
        <dbReference type="EMBL" id="CAK9231713.1"/>
    </source>
</evidence>
<keyword evidence="1" id="KW-1133">Transmembrane helix</keyword>
<keyword evidence="1" id="KW-0812">Transmembrane</keyword>
<organism evidence="2 3">
    <name type="scientific">Sphagnum troendelagicum</name>
    <dbReference type="NCBI Taxonomy" id="128251"/>
    <lineage>
        <taxon>Eukaryota</taxon>
        <taxon>Viridiplantae</taxon>
        <taxon>Streptophyta</taxon>
        <taxon>Embryophyta</taxon>
        <taxon>Bryophyta</taxon>
        <taxon>Sphagnophytina</taxon>
        <taxon>Sphagnopsida</taxon>
        <taxon>Sphagnales</taxon>
        <taxon>Sphagnaceae</taxon>
        <taxon>Sphagnum</taxon>
    </lineage>
</organism>
<name>A0ABP0UYT0_9BRYO</name>
<sequence length="90" mass="10140">METICIRSLWRQGSETIVIAPLAISVAGVIILRNRSSNQLIMRTKRLMMRTTKKKTTIPTSPKVANKKYYPKHTTSSTRFVHSMTASSST</sequence>
<evidence type="ECO:0000313" key="3">
    <source>
        <dbReference type="Proteomes" id="UP001497512"/>
    </source>
</evidence>
<dbReference type="Proteomes" id="UP001497512">
    <property type="component" value="Chromosome 7"/>
</dbReference>